<dbReference type="EMBL" id="JAEIOT010000015">
    <property type="protein sequence ID" value="MBI9001428.1"/>
    <property type="molecule type" value="Genomic_DNA"/>
</dbReference>
<evidence type="ECO:0000259" key="3">
    <source>
        <dbReference type="Pfam" id="PF01494"/>
    </source>
</evidence>
<evidence type="ECO:0000313" key="4">
    <source>
        <dbReference type="EMBL" id="MBI9001428.1"/>
    </source>
</evidence>
<reference evidence="4 5" key="1">
    <citation type="submission" date="2020-12" db="EMBL/GenBank/DDBJ databases">
        <title>Genome public.</title>
        <authorList>
            <person name="Sun Q."/>
        </authorList>
    </citation>
    <scope>NUCLEOTIDE SEQUENCE [LARGE SCALE GENOMIC DNA]</scope>
    <source>
        <strain evidence="4 5">CCM 8864</strain>
    </source>
</reference>
<keyword evidence="2 4" id="KW-0503">Monooxygenase</keyword>
<dbReference type="RefSeq" id="WP_198736889.1">
    <property type="nucleotide sequence ID" value="NZ_JAEIOT010000015.1"/>
</dbReference>
<dbReference type="InterPro" id="IPR050493">
    <property type="entry name" value="FAD-dep_Monooxygenase_BioMet"/>
</dbReference>
<name>A0ABS0W198_9CORY</name>
<dbReference type="GO" id="GO:0004497">
    <property type="term" value="F:monooxygenase activity"/>
    <property type="evidence" value="ECO:0007669"/>
    <property type="project" value="UniProtKB-KW"/>
</dbReference>
<accession>A0ABS0W198</accession>
<evidence type="ECO:0000313" key="5">
    <source>
        <dbReference type="Proteomes" id="UP000625574"/>
    </source>
</evidence>
<dbReference type="SUPFAM" id="SSF51905">
    <property type="entry name" value="FAD/NAD(P)-binding domain"/>
    <property type="match status" value="1"/>
</dbReference>
<protein>
    <submittedName>
        <fullName evidence="4">FAD-dependent monooxygenase</fullName>
    </submittedName>
</protein>
<evidence type="ECO:0000256" key="1">
    <source>
        <dbReference type="ARBA" id="ARBA00023002"/>
    </source>
</evidence>
<dbReference type="InterPro" id="IPR036188">
    <property type="entry name" value="FAD/NAD-bd_sf"/>
</dbReference>
<dbReference type="PANTHER" id="PTHR13789">
    <property type="entry name" value="MONOOXYGENASE"/>
    <property type="match status" value="1"/>
</dbReference>
<dbReference type="InterPro" id="IPR002938">
    <property type="entry name" value="FAD-bd"/>
</dbReference>
<organism evidence="4 5">
    <name type="scientific">Corynebacterium marambiense</name>
    <dbReference type="NCBI Taxonomy" id="2765364"/>
    <lineage>
        <taxon>Bacteria</taxon>
        <taxon>Bacillati</taxon>
        <taxon>Actinomycetota</taxon>
        <taxon>Actinomycetes</taxon>
        <taxon>Mycobacteriales</taxon>
        <taxon>Corynebacteriaceae</taxon>
        <taxon>Corynebacterium</taxon>
    </lineage>
</organism>
<proteinExistence type="predicted"/>
<dbReference type="Pfam" id="PF01494">
    <property type="entry name" value="FAD_binding_3"/>
    <property type="match status" value="1"/>
</dbReference>
<keyword evidence="1" id="KW-0560">Oxidoreductase</keyword>
<evidence type="ECO:0000256" key="2">
    <source>
        <dbReference type="ARBA" id="ARBA00023033"/>
    </source>
</evidence>
<comment type="caution">
    <text evidence="4">The sequence shown here is derived from an EMBL/GenBank/DDBJ whole genome shotgun (WGS) entry which is preliminary data.</text>
</comment>
<sequence length="392" mass="42281">MRIGIVGAGIGGLCAAVGLQASGHAVTVCERRLTSASSGTGLTLFTNSLTALDSLGIGEQVRAISTASRPKTSSIRIPDGRYLVSMNTATTPRLAALHRADLHQLLAQALLPGTIRHGVTAEVDTEGRPTLTVDSDQETFDLVIAADGIHSNARCRWQLDHGLRHAGYSALRAVTHLKRSAVDHLSETLGRGARFGIIPLTGDRVYWYATVSTGITAGHDGFLDQFRNWHDPIPAILSNTDPETVLHHEIHDLTALPRTFMRGRGVLLGDAAHAMTPDIGQGAGQAIEDAATLTALLHRLPDPTDPLFPAALDQALRHYSECRRPRVRHIWKQSRRTGFINQSANPVTARLRNAAYAVAPSKVVQKTINGLTRWELPATESLARNGRKPSGR</sequence>
<dbReference type="PRINTS" id="PR00420">
    <property type="entry name" value="RNGMNOXGNASE"/>
</dbReference>
<dbReference type="PANTHER" id="PTHR13789:SF309">
    <property type="entry name" value="PUTATIVE (AFU_ORTHOLOGUE AFUA_6G14510)-RELATED"/>
    <property type="match status" value="1"/>
</dbReference>
<gene>
    <name evidence="4" type="ORF">JDV76_10705</name>
</gene>
<dbReference type="Gene3D" id="3.50.50.60">
    <property type="entry name" value="FAD/NAD(P)-binding domain"/>
    <property type="match status" value="1"/>
</dbReference>
<feature type="domain" description="FAD-binding" evidence="3">
    <location>
        <begin position="3"/>
        <end position="331"/>
    </location>
</feature>
<dbReference type="Proteomes" id="UP000625574">
    <property type="component" value="Unassembled WGS sequence"/>
</dbReference>
<keyword evidence="5" id="KW-1185">Reference proteome</keyword>